<evidence type="ECO:0000313" key="1">
    <source>
        <dbReference type="EMBL" id="KGN36465.1"/>
    </source>
</evidence>
<evidence type="ECO:0008006" key="3">
    <source>
        <dbReference type="Google" id="ProtNLM"/>
    </source>
</evidence>
<dbReference type="SUPFAM" id="SSF52980">
    <property type="entry name" value="Restriction endonuclease-like"/>
    <property type="match status" value="1"/>
</dbReference>
<dbReference type="Proteomes" id="UP000030011">
    <property type="component" value="Unassembled WGS sequence"/>
</dbReference>
<sequence>MLLAHPTWIASHHAALAVQDLPLFGVDLSVVDVAAAVRGCRIRQGLHMHVAAPGHLDQADRGSVRAVPVAAACVLTATRSGLEAGVVAMDAALRRHLTTREQLTEALALPGARFGVGLARGAIELADPQAESPGESRTRLLLSGAGFEVRSQVTITDDGGDIGRVDFLVGGRVVVEFDGLVKYDGANGKMELAREKVREDRLRSAGYAVVRLTWADLNHPDRVIAKVRRGLAAAA</sequence>
<dbReference type="EMBL" id="AVPK01000010">
    <property type="protein sequence ID" value="KGN36465.1"/>
    <property type="molecule type" value="Genomic_DNA"/>
</dbReference>
<organism evidence="1 2">
    <name type="scientific">Knoellia subterranea KCTC 19937</name>
    <dbReference type="NCBI Taxonomy" id="1385521"/>
    <lineage>
        <taxon>Bacteria</taxon>
        <taxon>Bacillati</taxon>
        <taxon>Actinomycetota</taxon>
        <taxon>Actinomycetes</taxon>
        <taxon>Micrococcales</taxon>
        <taxon>Intrasporangiaceae</taxon>
        <taxon>Knoellia</taxon>
    </lineage>
</organism>
<gene>
    <name evidence="1" type="ORF">N803_04380</name>
</gene>
<name>A0A0A0JGD1_9MICO</name>
<dbReference type="AlphaFoldDB" id="A0A0A0JGD1"/>
<protein>
    <recommendedName>
        <fullName evidence="3">DUF559 domain-containing protein</fullName>
    </recommendedName>
</protein>
<comment type="caution">
    <text evidence="1">The sequence shown here is derived from an EMBL/GenBank/DDBJ whole genome shotgun (WGS) entry which is preliminary data.</text>
</comment>
<proteinExistence type="predicted"/>
<dbReference type="Gene3D" id="3.40.960.10">
    <property type="entry name" value="VSR Endonuclease"/>
    <property type="match status" value="1"/>
</dbReference>
<accession>A0A0A0JGD1</accession>
<dbReference type="STRING" id="1385521.N803_04380"/>
<keyword evidence="2" id="KW-1185">Reference proteome</keyword>
<reference evidence="1 2" key="1">
    <citation type="submission" date="2013-08" db="EMBL/GenBank/DDBJ databases">
        <title>The genome sequence of Knoellia subterranea.</title>
        <authorList>
            <person name="Zhu W."/>
            <person name="Wang G."/>
        </authorList>
    </citation>
    <scope>NUCLEOTIDE SEQUENCE [LARGE SCALE GENOMIC DNA]</scope>
    <source>
        <strain evidence="1 2">KCTC 19937</strain>
    </source>
</reference>
<dbReference type="eggNOG" id="COG5340">
    <property type="taxonomic scope" value="Bacteria"/>
</dbReference>
<evidence type="ECO:0000313" key="2">
    <source>
        <dbReference type="Proteomes" id="UP000030011"/>
    </source>
</evidence>
<dbReference type="InterPro" id="IPR011335">
    <property type="entry name" value="Restrct_endonuc-II-like"/>
</dbReference>